<dbReference type="InterPro" id="IPR001680">
    <property type="entry name" value="WD40_rpt"/>
</dbReference>
<dbReference type="SUPFAM" id="SSF50978">
    <property type="entry name" value="WD40 repeat-like"/>
    <property type="match status" value="1"/>
</dbReference>
<sequence length="204" mass="21787">MEEVTRLVSTGDCVKIWDAVSMAPLEQFNPHSSSHPVAQACWSSNILSDQYLVSASSSGDKLVVSSLKSTPVPVVELADGDHKEEVTCVSFNANDSYVASGSTSGDLVLHSLTTNMSTRAFGHGSNQPIHDLRLSMVKRSLLGSISDSGTMVLWDSNTQRELHMFDSAHKAPGSGLAFSPTSDLLVVTVGLDKKIVCYDTASKL</sequence>
<name>A0ABV0PRT0_9TELE</name>
<evidence type="ECO:0000313" key="1">
    <source>
        <dbReference type="EMBL" id="MEQ2186205.1"/>
    </source>
</evidence>
<keyword evidence="2" id="KW-1185">Reference proteome</keyword>
<evidence type="ECO:0008006" key="3">
    <source>
        <dbReference type="Google" id="ProtNLM"/>
    </source>
</evidence>
<comment type="caution">
    <text evidence="1">The sequence shown here is derived from an EMBL/GenBank/DDBJ whole genome shotgun (WGS) entry which is preliminary data.</text>
</comment>
<proteinExistence type="predicted"/>
<dbReference type="Proteomes" id="UP001476798">
    <property type="component" value="Unassembled WGS sequence"/>
</dbReference>
<dbReference type="Gene3D" id="2.130.10.10">
    <property type="entry name" value="YVTN repeat-like/Quinoprotein amine dehydrogenase"/>
    <property type="match status" value="1"/>
</dbReference>
<dbReference type="PANTHER" id="PTHR44414">
    <property type="entry name" value="PROTEIN NEDD1"/>
    <property type="match status" value="1"/>
</dbReference>
<dbReference type="InterPro" id="IPR052818">
    <property type="entry name" value="NEDD1_Spindle_Assembly"/>
</dbReference>
<organism evidence="1 2">
    <name type="scientific">Goodea atripinnis</name>
    <dbReference type="NCBI Taxonomy" id="208336"/>
    <lineage>
        <taxon>Eukaryota</taxon>
        <taxon>Metazoa</taxon>
        <taxon>Chordata</taxon>
        <taxon>Craniata</taxon>
        <taxon>Vertebrata</taxon>
        <taxon>Euteleostomi</taxon>
        <taxon>Actinopterygii</taxon>
        <taxon>Neopterygii</taxon>
        <taxon>Teleostei</taxon>
        <taxon>Neoteleostei</taxon>
        <taxon>Acanthomorphata</taxon>
        <taxon>Ovalentaria</taxon>
        <taxon>Atherinomorphae</taxon>
        <taxon>Cyprinodontiformes</taxon>
        <taxon>Goodeidae</taxon>
        <taxon>Goodea</taxon>
    </lineage>
</organism>
<dbReference type="InterPro" id="IPR036322">
    <property type="entry name" value="WD40_repeat_dom_sf"/>
</dbReference>
<gene>
    <name evidence="1" type="ORF">GOODEAATRI_026287</name>
</gene>
<dbReference type="SMART" id="SM00320">
    <property type="entry name" value="WD40"/>
    <property type="match status" value="4"/>
</dbReference>
<reference evidence="1 2" key="1">
    <citation type="submission" date="2021-06" db="EMBL/GenBank/DDBJ databases">
        <authorList>
            <person name="Palmer J.M."/>
        </authorList>
    </citation>
    <scope>NUCLEOTIDE SEQUENCE [LARGE SCALE GENOMIC DNA]</scope>
    <source>
        <strain evidence="1 2">GA_2019</strain>
        <tissue evidence="1">Muscle</tissue>
    </source>
</reference>
<protein>
    <recommendedName>
        <fullName evidence="3">Neural cell expressed developmentally down-regulated protein 1</fullName>
    </recommendedName>
</protein>
<accession>A0ABV0PRT0</accession>
<evidence type="ECO:0000313" key="2">
    <source>
        <dbReference type="Proteomes" id="UP001476798"/>
    </source>
</evidence>
<dbReference type="EMBL" id="JAHRIO010083193">
    <property type="protein sequence ID" value="MEQ2186205.1"/>
    <property type="molecule type" value="Genomic_DNA"/>
</dbReference>
<dbReference type="PANTHER" id="PTHR44414:SF1">
    <property type="entry name" value="PROTEIN NEDD1"/>
    <property type="match status" value="1"/>
</dbReference>
<dbReference type="Pfam" id="PF00400">
    <property type="entry name" value="WD40"/>
    <property type="match status" value="2"/>
</dbReference>
<dbReference type="InterPro" id="IPR015943">
    <property type="entry name" value="WD40/YVTN_repeat-like_dom_sf"/>
</dbReference>